<accession>A0AAI9ZIE5</accession>
<keyword evidence="3" id="KW-1185">Reference proteome</keyword>
<comment type="caution">
    <text evidence="2">The sequence shown here is derived from an EMBL/GenBank/DDBJ whole genome shotgun (WGS) entry which is preliminary data.</text>
</comment>
<gene>
    <name evidence="2" type="ORF">BDP81DRAFT_99450</name>
</gene>
<protein>
    <submittedName>
        <fullName evidence="2">Uncharacterized protein</fullName>
    </submittedName>
</protein>
<dbReference type="GeneID" id="85481422"/>
<feature type="chain" id="PRO_5042519909" evidence="1">
    <location>
        <begin position="18"/>
        <end position="106"/>
    </location>
</feature>
<dbReference type="Proteomes" id="UP001243989">
    <property type="component" value="Unassembled WGS sequence"/>
</dbReference>
<reference evidence="2" key="1">
    <citation type="submission" date="2021-06" db="EMBL/GenBank/DDBJ databases">
        <title>Comparative genomics, transcriptomics and evolutionary studies reveal genomic signatures of adaptation to plant cell wall in hemibiotrophic fungi.</title>
        <authorList>
            <consortium name="DOE Joint Genome Institute"/>
            <person name="Baroncelli R."/>
            <person name="Diaz J.F."/>
            <person name="Benocci T."/>
            <person name="Peng M."/>
            <person name="Battaglia E."/>
            <person name="Haridas S."/>
            <person name="Andreopoulos W."/>
            <person name="Labutti K."/>
            <person name="Pangilinan J."/>
            <person name="Floch G.L."/>
            <person name="Makela M.R."/>
            <person name="Henrissat B."/>
            <person name="Grigoriev I.V."/>
            <person name="Crouch J.A."/>
            <person name="De Vries R.P."/>
            <person name="Sukno S.A."/>
            <person name="Thon M.R."/>
        </authorList>
    </citation>
    <scope>NUCLEOTIDE SEQUENCE</scope>
    <source>
        <strain evidence="2">CBS 102054</strain>
    </source>
</reference>
<sequence>MVALVILALAFWDTLENVTWPLAGARMDLEVRINPGGRVSCWEISRFGLRALIDGIHARLGISDGKRPKQLPNAEVNVREYLNSNSYRELVVLPIRVLCFKRSELG</sequence>
<name>A0AAI9ZIE5_9PEZI</name>
<evidence type="ECO:0000313" key="3">
    <source>
        <dbReference type="Proteomes" id="UP001243989"/>
    </source>
</evidence>
<dbReference type="AlphaFoldDB" id="A0AAI9ZIE5"/>
<proteinExistence type="predicted"/>
<dbReference type="EMBL" id="JAHMHQ010000021">
    <property type="protein sequence ID" value="KAK1625137.1"/>
    <property type="molecule type" value="Genomic_DNA"/>
</dbReference>
<organism evidence="2 3">
    <name type="scientific">Colletotrichum phormii</name>
    <dbReference type="NCBI Taxonomy" id="359342"/>
    <lineage>
        <taxon>Eukaryota</taxon>
        <taxon>Fungi</taxon>
        <taxon>Dikarya</taxon>
        <taxon>Ascomycota</taxon>
        <taxon>Pezizomycotina</taxon>
        <taxon>Sordariomycetes</taxon>
        <taxon>Hypocreomycetidae</taxon>
        <taxon>Glomerellales</taxon>
        <taxon>Glomerellaceae</taxon>
        <taxon>Colletotrichum</taxon>
        <taxon>Colletotrichum acutatum species complex</taxon>
    </lineage>
</organism>
<dbReference type="RefSeq" id="XP_060441132.1">
    <property type="nucleotide sequence ID" value="XM_060596560.1"/>
</dbReference>
<feature type="signal peptide" evidence="1">
    <location>
        <begin position="1"/>
        <end position="17"/>
    </location>
</feature>
<evidence type="ECO:0000256" key="1">
    <source>
        <dbReference type="SAM" id="SignalP"/>
    </source>
</evidence>
<keyword evidence="1" id="KW-0732">Signal</keyword>
<evidence type="ECO:0000313" key="2">
    <source>
        <dbReference type="EMBL" id="KAK1625137.1"/>
    </source>
</evidence>